<dbReference type="Pfam" id="PF00392">
    <property type="entry name" value="GntR"/>
    <property type="match status" value="1"/>
</dbReference>
<dbReference type="PANTHER" id="PTHR38445:SF7">
    <property type="entry name" value="GNTR-FAMILY TRANSCRIPTIONAL REGULATOR"/>
    <property type="match status" value="1"/>
</dbReference>
<dbReference type="EMBL" id="JBHTAI010000007">
    <property type="protein sequence ID" value="MFC7149517.1"/>
    <property type="molecule type" value="Genomic_DNA"/>
</dbReference>
<protein>
    <submittedName>
        <fullName evidence="5">GntR family transcriptional regulator</fullName>
    </submittedName>
</protein>
<gene>
    <name evidence="5" type="ORF">ACFQMJ_13350</name>
</gene>
<reference evidence="6" key="1">
    <citation type="journal article" date="2019" name="Int. J. Syst. Evol. Microbiol.">
        <title>The Global Catalogue of Microorganisms (GCM) 10K type strain sequencing project: providing services to taxonomists for standard genome sequencing and annotation.</title>
        <authorList>
            <consortium name="The Broad Institute Genomics Platform"/>
            <consortium name="The Broad Institute Genome Sequencing Center for Infectious Disease"/>
            <person name="Wu L."/>
            <person name="Ma J."/>
        </authorList>
    </citation>
    <scope>NUCLEOTIDE SEQUENCE [LARGE SCALE GENOMIC DNA]</scope>
    <source>
        <strain evidence="6">KCTC 12907</strain>
    </source>
</reference>
<dbReference type="SMART" id="SM00345">
    <property type="entry name" value="HTH_GNTR"/>
    <property type="match status" value="1"/>
</dbReference>
<sequence>MNIILSNASDEPIYGQIVRQIRQAILNGELTPGQPLPSIRLLAKELQISVITTKRAYEELEKEGLIDSVVGKGSFVSGANPQFIREQRLRLLEGKLIEAVQESRSLQMPLEELLAHIRLLYEELEGEG</sequence>
<keyword evidence="3" id="KW-0804">Transcription</keyword>
<accession>A0ABW2FD94</accession>
<evidence type="ECO:0000259" key="4">
    <source>
        <dbReference type="PROSITE" id="PS50949"/>
    </source>
</evidence>
<dbReference type="InterPro" id="IPR036388">
    <property type="entry name" value="WH-like_DNA-bd_sf"/>
</dbReference>
<evidence type="ECO:0000313" key="5">
    <source>
        <dbReference type="EMBL" id="MFC7149517.1"/>
    </source>
</evidence>
<dbReference type="InterPro" id="IPR036390">
    <property type="entry name" value="WH_DNA-bd_sf"/>
</dbReference>
<dbReference type="Proteomes" id="UP001596378">
    <property type="component" value="Unassembled WGS sequence"/>
</dbReference>
<dbReference type="CDD" id="cd07377">
    <property type="entry name" value="WHTH_GntR"/>
    <property type="match status" value="1"/>
</dbReference>
<dbReference type="SUPFAM" id="SSF46785">
    <property type="entry name" value="Winged helix' DNA-binding domain"/>
    <property type="match status" value="1"/>
</dbReference>
<evidence type="ECO:0000313" key="6">
    <source>
        <dbReference type="Proteomes" id="UP001596378"/>
    </source>
</evidence>
<dbReference type="PANTHER" id="PTHR38445">
    <property type="entry name" value="HTH-TYPE TRANSCRIPTIONAL REPRESSOR YTRA"/>
    <property type="match status" value="1"/>
</dbReference>
<dbReference type="Gene3D" id="1.10.10.10">
    <property type="entry name" value="Winged helix-like DNA-binding domain superfamily/Winged helix DNA-binding domain"/>
    <property type="match status" value="1"/>
</dbReference>
<evidence type="ECO:0000256" key="3">
    <source>
        <dbReference type="ARBA" id="ARBA00023163"/>
    </source>
</evidence>
<keyword evidence="6" id="KW-1185">Reference proteome</keyword>
<comment type="caution">
    <text evidence="5">The sequence shown here is derived from an EMBL/GenBank/DDBJ whole genome shotgun (WGS) entry which is preliminary data.</text>
</comment>
<keyword evidence="1" id="KW-0805">Transcription regulation</keyword>
<name>A0ABW2FD94_9BACL</name>
<proteinExistence type="predicted"/>
<dbReference type="PROSITE" id="PS50949">
    <property type="entry name" value="HTH_GNTR"/>
    <property type="match status" value="1"/>
</dbReference>
<feature type="domain" description="HTH gntR-type" evidence="4">
    <location>
        <begin position="11"/>
        <end position="79"/>
    </location>
</feature>
<dbReference type="RefSeq" id="WP_378051436.1">
    <property type="nucleotide sequence ID" value="NZ_JBHMDN010000034.1"/>
</dbReference>
<keyword evidence="2" id="KW-0238">DNA-binding</keyword>
<evidence type="ECO:0000256" key="2">
    <source>
        <dbReference type="ARBA" id="ARBA00023125"/>
    </source>
</evidence>
<dbReference type="InterPro" id="IPR000524">
    <property type="entry name" value="Tscrpt_reg_HTH_GntR"/>
</dbReference>
<evidence type="ECO:0000256" key="1">
    <source>
        <dbReference type="ARBA" id="ARBA00023015"/>
    </source>
</evidence>
<organism evidence="5 6">
    <name type="scientific">Cohnella cellulosilytica</name>
    <dbReference type="NCBI Taxonomy" id="986710"/>
    <lineage>
        <taxon>Bacteria</taxon>
        <taxon>Bacillati</taxon>
        <taxon>Bacillota</taxon>
        <taxon>Bacilli</taxon>
        <taxon>Bacillales</taxon>
        <taxon>Paenibacillaceae</taxon>
        <taxon>Cohnella</taxon>
    </lineage>
</organism>